<dbReference type="EMBL" id="FN322291">
    <property type="protein sequence ID" value="CAX78015.1"/>
    <property type="molecule type" value="mRNA"/>
</dbReference>
<dbReference type="EMBL" id="FN322290">
    <property type="protein sequence ID" value="CAX78014.1"/>
    <property type="molecule type" value="mRNA"/>
</dbReference>
<dbReference type="EMBL" id="SKCS01000049">
    <property type="protein sequence ID" value="TNN19487.1"/>
    <property type="molecule type" value="Genomic_DNA"/>
</dbReference>
<keyword evidence="1" id="KW-0472">Membrane</keyword>
<dbReference type="EMBL" id="FN316068">
    <property type="protein sequence ID" value="CAX71799.1"/>
    <property type="molecule type" value="mRNA"/>
</dbReference>
<proteinExistence type="evidence at transcript level"/>
<evidence type="ECO:0000313" key="3">
    <source>
        <dbReference type="EMBL" id="CAX78025.1"/>
    </source>
</evidence>
<evidence type="ECO:0000313" key="4">
    <source>
        <dbReference type="EMBL" id="TNN19485.1"/>
    </source>
</evidence>
<dbReference type="EMBL" id="SKCS01000049">
    <property type="protein sequence ID" value="TNN19485.1"/>
    <property type="molecule type" value="Genomic_DNA"/>
</dbReference>
<evidence type="ECO:0000313" key="5">
    <source>
        <dbReference type="Proteomes" id="UP000311919"/>
    </source>
</evidence>
<dbReference type="EMBL" id="FN322304">
    <property type="protein sequence ID" value="CAX78028.1"/>
    <property type="molecule type" value="mRNA"/>
</dbReference>
<dbReference type="EMBL" id="FN322302">
    <property type="protein sequence ID" value="CAX78026.1"/>
    <property type="molecule type" value="mRNA"/>
</dbReference>
<dbReference type="Proteomes" id="UP000311919">
    <property type="component" value="Unassembled WGS sequence"/>
</dbReference>
<reference evidence="3" key="2">
    <citation type="submission" date="2009-03" db="EMBL/GenBank/DDBJ databases">
        <authorList>
            <person name="Gang L."/>
        </authorList>
    </citation>
    <scope>NUCLEOTIDE SEQUENCE</scope>
    <source>
        <strain evidence="3">Anhui</strain>
    </source>
</reference>
<dbReference type="AlphaFoldDB" id="C1LTJ7"/>
<dbReference type="EMBL" id="FN322289">
    <property type="protein sequence ID" value="CAX78013.1"/>
    <property type="molecule type" value="mRNA"/>
</dbReference>
<dbReference type="InterPro" id="IPR031973">
    <property type="entry name" value="Deltameth_res_prag01"/>
</dbReference>
<feature type="transmembrane region" description="Helical" evidence="1">
    <location>
        <begin position="58"/>
        <end position="76"/>
    </location>
</feature>
<evidence type="ECO:0000256" key="1">
    <source>
        <dbReference type="SAM" id="Phobius"/>
    </source>
</evidence>
<dbReference type="EMBL" id="FN322296">
    <property type="protein sequence ID" value="CAX78020.1"/>
    <property type="molecule type" value="mRNA"/>
</dbReference>
<dbReference type="OrthoDB" id="6219829at2759"/>
<gene>
    <name evidence="4" type="ORF">EWB00_008727</name>
</gene>
<dbReference type="EMBL" id="FN322297">
    <property type="protein sequence ID" value="CAX78021.1"/>
    <property type="molecule type" value="mRNA"/>
</dbReference>
<sequence length="110" mass="12609">MNSRLVISCRNFPSISRVNHVRNHVPMRFPSGTYDELQIPQGNWTEMHKQRNAMYNKFLIVSSVIVTALSFAAFYVSDINKYSLPATSNSEDGLRFLNPDPKALKYVLEN</sequence>
<dbReference type="EMBL" id="FN322293">
    <property type="protein sequence ID" value="CAX78017.1"/>
    <property type="molecule type" value="mRNA"/>
</dbReference>
<protein>
    <recommendedName>
        <fullName evidence="2">Deltamethrin resistance protein prag01 domain-containing protein</fullName>
    </recommendedName>
</protein>
<keyword evidence="5" id="KW-1185">Reference proteome</keyword>
<reference evidence="4 5" key="3">
    <citation type="submission" date="2019-03" db="EMBL/GenBank/DDBJ databases">
        <title>An improved genome assembly of the fluke Schistosoma japonicum.</title>
        <authorList>
            <person name="Hu W."/>
            <person name="Luo F."/>
            <person name="Yin M."/>
            <person name="Mo X."/>
            <person name="Sun C."/>
            <person name="Wu Q."/>
            <person name="Zhu B."/>
            <person name="Xiang M."/>
            <person name="Wang J."/>
            <person name="Wang Y."/>
            <person name="Zhang T."/>
            <person name="Xu B."/>
            <person name="Zheng H."/>
            <person name="Feng Z."/>
        </authorList>
    </citation>
    <scope>NUCLEOTIDE SEQUENCE [LARGE SCALE GENOMIC DNA]</scope>
    <source>
        <strain evidence="4">HuSjv2</strain>
        <tissue evidence="4">Worms</tissue>
    </source>
</reference>
<keyword evidence="1" id="KW-0812">Transmembrane</keyword>
<organism evidence="3">
    <name type="scientific">Schistosoma japonicum</name>
    <name type="common">Blood fluke</name>
    <dbReference type="NCBI Taxonomy" id="6182"/>
    <lineage>
        <taxon>Eukaryota</taxon>
        <taxon>Metazoa</taxon>
        <taxon>Spiralia</taxon>
        <taxon>Lophotrochozoa</taxon>
        <taxon>Platyhelminthes</taxon>
        <taxon>Trematoda</taxon>
        <taxon>Digenea</taxon>
        <taxon>Strigeidida</taxon>
        <taxon>Schistosomatoidea</taxon>
        <taxon>Schistosomatidae</taxon>
        <taxon>Schistosoma</taxon>
    </lineage>
</organism>
<dbReference type="EMBL" id="FN322301">
    <property type="protein sequence ID" value="CAX78025.1"/>
    <property type="molecule type" value="mRNA"/>
</dbReference>
<dbReference type="EMBL" id="FN322298">
    <property type="protein sequence ID" value="CAX78022.1"/>
    <property type="molecule type" value="mRNA"/>
</dbReference>
<dbReference type="EMBL" id="FN322295">
    <property type="protein sequence ID" value="CAX78019.1"/>
    <property type="molecule type" value="mRNA"/>
</dbReference>
<reference evidence="3" key="1">
    <citation type="journal article" date="2009" name="Nature">
        <title>The Schistosoma japonicum genome reveals features of host-parasite interplay.</title>
        <authorList>
            <person name="Liu F."/>
            <person name="Zhou Y."/>
            <person name="Wang Z.Q."/>
            <person name="Lu G."/>
            <person name="Zheng H."/>
            <person name="Brindley P.J."/>
            <person name="McManus D.P."/>
            <person name="Blair D."/>
            <person name="Zhang Q.H."/>
            <person name="Zhong Y."/>
            <person name="Wang S."/>
            <person name="Han Z.G."/>
            <person name="Chen Z."/>
        </authorList>
    </citation>
    <scope>NUCLEOTIDE SEQUENCE</scope>
    <source>
        <strain evidence="3">Anhui</strain>
    </source>
</reference>
<dbReference type="EMBL" id="FN322294">
    <property type="protein sequence ID" value="CAX78018.1"/>
    <property type="molecule type" value="mRNA"/>
</dbReference>
<dbReference type="EMBL" id="FN322286">
    <property type="protein sequence ID" value="CAX78010.1"/>
    <property type="molecule type" value="mRNA"/>
</dbReference>
<accession>C1LTJ7</accession>
<dbReference type="EMBL" id="FN322300">
    <property type="protein sequence ID" value="CAX78024.1"/>
    <property type="molecule type" value="mRNA"/>
</dbReference>
<dbReference type="EMBL" id="FN322299">
    <property type="protein sequence ID" value="CAX78023.1"/>
    <property type="molecule type" value="mRNA"/>
</dbReference>
<dbReference type="EMBL" id="FN322288">
    <property type="protein sequence ID" value="CAX78012.1"/>
    <property type="molecule type" value="mRNA"/>
</dbReference>
<dbReference type="EMBL" id="FN322305">
    <property type="protein sequence ID" value="CAX78029.1"/>
    <property type="molecule type" value="mRNA"/>
</dbReference>
<name>C1LTJ7_SCHJA</name>
<dbReference type="Pfam" id="PF16020">
    <property type="entry name" value="Deltameth_res"/>
    <property type="match status" value="1"/>
</dbReference>
<feature type="domain" description="Deltamethrin resistance protein prag01" evidence="2">
    <location>
        <begin position="35"/>
        <end position="80"/>
    </location>
</feature>
<keyword evidence="1" id="KW-1133">Transmembrane helix</keyword>
<dbReference type="EMBL" id="FN322292">
    <property type="protein sequence ID" value="CAX78016.1"/>
    <property type="molecule type" value="mRNA"/>
</dbReference>
<evidence type="ECO:0000259" key="2">
    <source>
        <dbReference type="Pfam" id="PF16020"/>
    </source>
</evidence>
<dbReference type="EMBL" id="FN322287">
    <property type="protein sequence ID" value="CAX78011.1"/>
    <property type="molecule type" value="mRNA"/>
</dbReference>
<dbReference type="EMBL" id="FN316067">
    <property type="protein sequence ID" value="CAX71798.1"/>
    <property type="molecule type" value="mRNA"/>
</dbReference>